<accession>T1AE36</accession>
<keyword evidence="1" id="KW-1133">Transmembrane helix</keyword>
<dbReference type="PROSITE" id="PS51002">
    <property type="entry name" value="CYTB_NTER"/>
    <property type="match status" value="1"/>
</dbReference>
<dbReference type="EC" id="1.10.9.1" evidence="3"/>
<reference evidence="3" key="1">
    <citation type="submission" date="2013-08" db="EMBL/GenBank/DDBJ databases">
        <authorList>
            <person name="Mendez C."/>
            <person name="Richter M."/>
            <person name="Ferrer M."/>
            <person name="Sanchez J."/>
        </authorList>
    </citation>
    <scope>NUCLEOTIDE SEQUENCE</scope>
</reference>
<reference evidence="3" key="2">
    <citation type="journal article" date="2014" name="ISME J.">
        <title>Microbial stratification in low pH oxic and suboxic macroscopic growths along an acid mine drainage.</title>
        <authorList>
            <person name="Mendez-Garcia C."/>
            <person name="Mesa V."/>
            <person name="Sprenger R.R."/>
            <person name="Richter M."/>
            <person name="Diez M.S."/>
            <person name="Solano J."/>
            <person name="Bargiela R."/>
            <person name="Golyshina O.V."/>
            <person name="Manteca A."/>
            <person name="Ramos J.L."/>
            <person name="Gallego J.R."/>
            <person name="Llorente I."/>
            <person name="Martins Dos Santos V.A."/>
            <person name="Jensen O.N."/>
            <person name="Pelaez A.I."/>
            <person name="Sanchez J."/>
            <person name="Ferrer M."/>
        </authorList>
    </citation>
    <scope>NUCLEOTIDE SEQUENCE</scope>
</reference>
<dbReference type="GO" id="GO:0022904">
    <property type="term" value="P:respiratory electron transport chain"/>
    <property type="evidence" value="ECO:0007669"/>
    <property type="project" value="InterPro"/>
</dbReference>
<dbReference type="GO" id="GO:0016491">
    <property type="term" value="F:oxidoreductase activity"/>
    <property type="evidence" value="ECO:0007669"/>
    <property type="project" value="UniProtKB-KW"/>
</dbReference>
<dbReference type="InterPro" id="IPR027387">
    <property type="entry name" value="Cytb/b6-like_sf"/>
</dbReference>
<feature type="transmembrane region" description="Helical" evidence="1">
    <location>
        <begin position="316"/>
        <end position="337"/>
    </location>
</feature>
<dbReference type="PANTHER" id="PTHR19271:SF16">
    <property type="entry name" value="CYTOCHROME B"/>
    <property type="match status" value="1"/>
</dbReference>
<evidence type="ECO:0000313" key="3">
    <source>
        <dbReference type="EMBL" id="EQD40135.1"/>
    </source>
</evidence>
<dbReference type="InterPro" id="IPR005797">
    <property type="entry name" value="Cyt_b/b6_N"/>
</dbReference>
<sequence>MILIILQIVTGMFLLWTYVPSTTEAWASLNFIEHHDEFAAIVRGMHLWGAYILFVVIGLHMVRTFVSGSYKKPRELNWIVGVVLFLLVLGLGITGAMLPWDQAAYWTATVVTHVVSYSPIFGTQLEEILRGGPQMGPATLTRFFAIHIWLLPALLVPLIGLHLILLRRHGEHGSWVNYEGVEEETEAARAQRMARAEAPYPALPSDPGYAVPMDLDEFFPSQVFKDAVVSFGLVLLIFIMAIVIGAPSSGRRIPPPSTTCPRRSGSSCHWTNLLVQFPQAWMIPVGVFILPGIGTTLLILVPFLDRTPGRQPWRRPEVMVPALFVVLFLVFEALLAVNRLFNL</sequence>
<dbReference type="GO" id="GO:0016020">
    <property type="term" value="C:membrane"/>
    <property type="evidence" value="ECO:0007669"/>
    <property type="project" value="InterPro"/>
</dbReference>
<evidence type="ECO:0000256" key="1">
    <source>
        <dbReference type="SAM" id="Phobius"/>
    </source>
</evidence>
<comment type="caution">
    <text evidence="3">The sequence shown here is derived from an EMBL/GenBank/DDBJ whole genome shotgun (WGS) entry which is preliminary data.</text>
</comment>
<keyword evidence="1" id="KW-0812">Transmembrane</keyword>
<proteinExistence type="predicted"/>
<protein>
    <submittedName>
        <fullName evidence="3">Membrane protein containing Cytochrome b/b6</fullName>
        <ecNumber evidence="3">1.10.9.1</ecNumber>
    </submittedName>
</protein>
<dbReference type="EMBL" id="AUZX01012181">
    <property type="protein sequence ID" value="EQD40135.1"/>
    <property type="molecule type" value="Genomic_DNA"/>
</dbReference>
<name>T1AE36_9ZZZZ</name>
<keyword evidence="3" id="KW-0560">Oxidoreductase</keyword>
<dbReference type="PANTHER" id="PTHR19271">
    <property type="entry name" value="CYTOCHROME B"/>
    <property type="match status" value="1"/>
</dbReference>
<feature type="transmembrane region" description="Helical" evidence="1">
    <location>
        <begin position="143"/>
        <end position="165"/>
    </location>
</feature>
<dbReference type="InterPro" id="IPR016174">
    <property type="entry name" value="Di-haem_cyt_TM"/>
</dbReference>
<dbReference type="Pfam" id="PF00033">
    <property type="entry name" value="Cytochrome_B"/>
    <property type="match status" value="1"/>
</dbReference>
<feature type="transmembrane region" description="Helical" evidence="1">
    <location>
        <begin position="45"/>
        <end position="66"/>
    </location>
</feature>
<feature type="transmembrane region" description="Helical" evidence="1">
    <location>
        <begin position="281"/>
        <end position="304"/>
    </location>
</feature>
<dbReference type="GO" id="GO:0009055">
    <property type="term" value="F:electron transfer activity"/>
    <property type="evidence" value="ECO:0007669"/>
    <property type="project" value="InterPro"/>
</dbReference>
<dbReference type="Gene3D" id="1.20.810.10">
    <property type="entry name" value="Cytochrome Bc1 Complex, Chain C"/>
    <property type="match status" value="1"/>
</dbReference>
<organism evidence="3">
    <name type="scientific">mine drainage metagenome</name>
    <dbReference type="NCBI Taxonomy" id="410659"/>
    <lineage>
        <taxon>unclassified sequences</taxon>
        <taxon>metagenomes</taxon>
        <taxon>ecological metagenomes</taxon>
    </lineage>
</organism>
<evidence type="ECO:0000259" key="2">
    <source>
        <dbReference type="PROSITE" id="PS51002"/>
    </source>
</evidence>
<dbReference type="SUPFAM" id="SSF81342">
    <property type="entry name" value="Transmembrane di-heme cytochromes"/>
    <property type="match status" value="1"/>
</dbReference>
<keyword evidence="1" id="KW-0472">Membrane</keyword>
<gene>
    <name evidence="3" type="ORF">B1A_16571</name>
</gene>
<feature type="transmembrane region" description="Helical" evidence="1">
    <location>
        <begin position="78"/>
        <end position="100"/>
    </location>
</feature>
<feature type="transmembrane region" description="Helical" evidence="1">
    <location>
        <begin position="227"/>
        <end position="246"/>
    </location>
</feature>
<dbReference type="AlphaFoldDB" id="T1AE36"/>
<feature type="domain" description="Cytochrome b/b6 N-terminal region profile" evidence="2">
    <location>
        <begin position="1"/>
        <end position="175"/>
    </location>
</feature>